<keyword evidence="4 6" id="KW-1133">Transmembrane helix</keyword>
<evidence type="ECO:0000313" key="8">
    <source>
        <dbReference type="Proteomes" id="UP000189933"/>
    </source>
</evidence>
<dbReference type="PANTHER" id="PTHR35791">
    <property type="entry name" value="UPF0754 MEMBRANE PROTEIN YHEB"/>
    <property type="match status" value="1"/>
</dbReference>
<evidence type="ECO:0000256" key="6">
    <source>
        <dbReference type="SAM" id="Phobius"/>
    </source>
</evidence>
<dbReference type="AlphaFoldDB" id="A0A1T4Q0S6"/>
<dbReference type="Pfam" id="PF04286">
    <property type="entry name" value="DUF445"/>
    <property type="match status" value="2"/>
</dbReference>
<evidence type="ECO:0000256" key="3">
    <source>
        <dbReference type="ARBA" id="ARBA00022692"/>
    </source>
</evidence>
<evidence type="ECO:0000256" key="4">
    <source>
        <dbReference type="ARBA" id="ARBA00022989"/>
    </source>
</evidence>
<comment type="subcellular location">
    <subcellularLocation>
        <location evidence="1">Endomembrane system</location>
    </subcellularLocation>
</comment>
<dbReference type="Proteomes" id="UP000189933">
    <property type="component" value="Unassembled WGS sequence"/>
</dbReference>
<protein>
    <recommendedName>
        <fullName evidence="9">DUF445 domain-containing protein</fullName>
    </recommendedName>
</protein>
<evidence type="ECO:0000256" key="5">
    <source>
        <dbReference type="ARBA" id="ARBA00023136"/>
    </source>
</evidence>
<reference evidence="8" key="1">
    <citation type="submission" date="2017-02" db="EMBL/GenBank/DDBJ databases">
        <authorList>
            <person name="Varghese N."/>
            <person name="Submissions S."/>
        </authorList>
    </citation>
    <scope>NUCLEOTIDE SEQUENCE [LARGE SCALE GENOMIC DNA]</scope>
    <source>
        <strain evidence="8">DSM 16521</strain>
    </source>
</reference>
<feature type="transmembrane region" description="Helical" evidence="6">
    <location>
        <begin position="177"/>
        <end position="195"/>
    </location>
</feature>
<dbReference type="InterPro" id="IPR007383">
    <property type="entry name" value="DUF445"/>
</dbReference>
<accession>A0A1T4Q0S6</accession>
<gene>
    <name evidence="7" type="ORF">SAMN02745885_01479</name>
</gene>
<dbReference type="OrthoDB" id="9787430at2"/>
<feature type="transmembrane region" description="Helical" evidence="6">
    <location>
        <begin position="6"/>
        <end position="28"/>
    </location>
</feature>
<proteinExistence type="inferred from homology"/>
<organism evidence="7 8">
    <name type="scientific">Carboxydocella sporoproducens DSM 16521</name>
    <dbReference type="NCBI Taxonomy" id="1121270"/>
    <lineage>
        <taxon>Bacteria</taxon>
        <taxon>Bacillati</taxon>
        <taxon>Bacillota</taxon>
        <taxon>Clostridia</taxon>
        <taxon>Eubacteriales</taxon>
        <taxon>Clostridiales Family XVI. Incertae Sedis</taxon>
        <taxon>Carboxydocella</taxon>
    </lineage>
</organism>
<evidence type="ECO:0008006" key="9">
    <source>
        <dbReference type="Google" id="ProtNLM"/>
    </source>
</evidence>
<dbReference type="PANTHER" id="PTHR35791:SF1">
    <property type="entry name" value="UPF0754 MEMBRANE PROTEIN YHEB"/>
    <property type="match status" value="1"/>
</dbReference>
<dbReference type="RefSeq" id="WP_078665546.1">
    <property type="nucleotide sequence ID" value="NZ_FUXM01000015.1"/>
</dbReference>
<dbReference type="GO" id="GO:0012505">
    <property type="term" value="C:endomembrane system"/>
    <property type="evidence" value="ECO:0007669"/>
    <property type="project" value="UniProtKB-SubCell"/>
</dbReference>
<evidence type="ECO:0000256" key="2">
    <source>
        <dbReference type="ARBA" id="ARBA00008053"/>
    </source>
</evidence>
<evidence type="ECO:0000313" key="7">
    <source>
        <dbReference type="EMBL" id="SJZ97121.1"/>
    </source>
</evidence>
<comment type="similarity">
    <text evidence="2">Belongs to the UPF0754 family.</text>
</comment>
<evidence type="ECO:0000256" key="1">
    <source>
        <dbReference type="ARBA" id="ARBA00004308"/>
    </source>
</evidence>
<keyword evidence="3 6" id="KW-0812">Transmembrane</keyword>
<keyword evidence="5 6" id="KW-0472">Membrane</keyword>
<name>A0A1T4Q0S6_9FIRM</name>
<sequence>MLPKWVVLPLIGALIGYATNYIAVRMLFRPRRAWHFPLINFTLQGLIPKRQAELARVIGQIVAEELLTAEKLAEELRQVILKPSVLQAINQGVKKRALEKLPSFLPLAMRTVAVELIGELVDKEIPALLGKTLDKLEGQVVQDLELARLVEEKVLALDLDQLEQLILKIAAQELRHIEVLGGVLGFFIGLLQILFI</sequence>
<dbReference type="EMBL" id="FUXM01000015">
    <property type="protein sequence ID" value="SJZ97121.1"/>
    <property type="molecule type" value="Genomic_DNA"/>
</dbReference>
<keyword evidence="8" id="KW-1185">Reference proteome</keyword>